<keyword evidence="1" id="KW-0808">Transferase</keyword>
<proteinExistence type="inferred from homology"/>
<accession>A0AAV5UQJ0</accession>
<evidence type="ECO:0000256" key="3">
    <source>
        <dbReference type="ARBA" id="ARBA00022777"/>
    </source>
</evidence>
<keyword evidence="3" id="KW-0418">Kinase</keyword>
<dbReference type="Proteomes" id="UP001432322">
    <property type="component" value="Unassembled WGS sequence"/>
</dbReference>
<keyword evidence="4" id="KW-0067">ATP-binding</keyword>
<feature type="domain" description="Protein kinase" evidence="6">
    <location>
        <begin position="1"/>
        <end position="190"/>
    </location>
</feature>
<comment type="caution">
    <text evidence="7">The sequence shown here is derived from an EMBL/GenBank/DDBJ whole genome shotgun (WGS) entry which is preliminary data.</text>
</comment>
<feature type="non-terminal residue" evidence="7">
    <location>
        <position position="1"/>
    </location>
</feature>
<reference evidence="7" key="1">
    <citation type="submission" date="2023-10" db="EMBL/GenBank/DDBJ databases">
        <title>Genome assembly of Pristionchus species.</title>
        <authorList>
            <person name="Yoshida K."/>
            <person name="Sommer R.J."/>
        </authorList>
    </citation>
    <scope>NUCLEOTIDE SEQUENCE</scope>
    <source>
        <strain evidence="7">RS5133</strain>
    </source>
</reference>
<dbReference type="Gene3D" id="3.30.200.20">
    <property type="entry name" value="Phosphorylase Kinase, domain 1"/>
    <property type="match status" value="1"/>
</dbReference>
<dbReference type="GO" id="GO:0005524">
    <property type="term" value="F:ATP binding"/>
    <property type="evidence" value="ECO:0007669"/>
    <property type="project" value="UniProtKB-KW"/>
</dbReference>
<dbReference type="PANTHER" id="PTHR11042:SF91">
    <property type="entry name" value="EUKARYOTIC TRANSLATION INITIATION FACTOR 2-ALPHA KINASE"/>
    <property type="match status" value="1"/>
</dbReference>
<keyword evidence="2" id="KW-0547">Nucleotide-binding</keyword>
<evidence type="ECO:0000256" key="1">
    <source>
        <dbReference type="ARBA" id="ARBA00022679"/>
    </source>
</evidence>
<dbReference type="InterPro" id="IPR050339">
    <property type="entry name" value="CC_SR_Kinase"/>
</dbReference>
<sequence>EVRAMAQFEHVNLVRYHASWTERPPKGWQNSADVDMQKHLEQGKPIDPNYDCFFVYIQMKLCTHSLEEWLNDNQVDRDRKQMKLWFVQMVEAVAYIHEKKVDDKGVIHRDLKPSNIMFDREGRIQIGDFGIVSKFGQVDETHTHTQNIGTWLYQAPEQRYWLYSNKVDVFALGLIYAEMSVPMTGEKRLK</sequence>
<evidence type="ECO:0000313" key="8">
    <source>
        <dbReference type="Proteomes" id="UP001432322"/>
    </source>
</evidence>
<feature type="non-terminal residue" evidence="7">
    <location>
        <position position="190"/>
    </location>
</feature>
<dbReference type="AlphaFoldDB" id="A0AAV5UQJ0"/>
<evidence type="ECO:0000256" key="5">
    <source>
        <dbReference type="ARBA" id="ARBA00037982"/>
    </source>
</evidence>
<keyword evidence="8" id="KW-1185">Reference proteome</keyword>
<dbReference type="PANTHER" id="PTHR11042">
    <property type="entry name" value="EUKARYOTIC TRANSLATION INITIATION FACTOR 2-ALPHA KINASE EIF2-ALPHA KINASE -RELATED"/>
    <property type="match status" value="1"/>
</dbReference>
<dbReference type="GO" id="GO:0004694">
    <property type="term" value="F:eukaryotic translation initiation factor 2alpha kinase activity"/>
    <property type="evidence" value="ECO:0007669"/>
    <property type="project" value="TreeGrafter"/>
</dbReference>
<dbReference type="PROSITE" id="PS50011">
    <property type="entry name" value="PROTEIN_KINASE_DOM"/>
    <property type="match status" value="1"/>
</dbReference>
<dbReference type="GO" id="GO:0005737">
    <property type="term" value="C:cytoplasm"/>
    <property type="evidence" value="ECO:0007669"/>
    <property type="project" value="TreeGrafter"/>
</dbReference>
<dbReference type="SUPFAM" id="SSF56112">
    <property type="entry name" value="Protein kinase-like (PK-like)"/>
    <property type="match status" value="1"/>
</dbReference>
<dbReference type="InterPro" id="IPR000719">
    <property type="entry name" value="Prot_kinase_dom"/>
</dbReference>
<evidence type="ECO:0000256" key="4">
    <source>
        <dbReference type="ARBA" id="ARBA00022840"/>
    </source>
</evidence>
<dbReference type="Pfam" id="PF00069">
    <property type="entry name" value="Pkinase"/>
    <property type="match status" value="1"/>
</dbReference>
<organism evidence="7 8">
    <name type="scientific">Pristionchus fissidentatus</name>
    <dbReference type="NCBI Taxonomy" id="1538716"/>
    <lineage>
        <taxon>Eukaryota</taxon>
        <taxon>Metazoa</taxon>
        <taxon>Ecdysozoa</taxon>
        <taxon>Nematoda</taxon>
        <taxon>Chromadorea</taxon>
        <taxon>Rhabditida</taxon>
        <taxon>Rhabditina</taxon>
        <taxon>Diplogasteromorpha</taxon>
        <taxon>Diplogasteroidea</taxon>
        <taxon>Neodiplogasteridae</taxon>
        <taxon>Pristionchus</taxon>
    </lineage>
</organism>
<dbReference type="GO" id="GO:0005634">
    <property type="term" value="C:nucleus"/>
    <property type="evidence" value="ECO:0007669"/>
    <property type="project" value="TreeGrafter"/>
</dbReference>
<name>A0AAV5UQJ0_9BILA</name>
<evidence type="ECO:0000313" key="7">
    <source>
        <dbReference type="EMBL" id="GMT09376.1"/>
    </source>
</evidence>
<dbReference type="InterPro" id="IPR011009">
    <property type="entry name" value="Kinase-like_dom_sf"/>
</dbReference>
<protein>
    <recommendedName>
        <fullName evidence="6">Protein kinase domain-containing protein</fullName>
    </recommendedName>
</protein>
<comment type="similarity">
    <text evidence="5">Belongs to the protein kinase superfamily. Ser/Thr protein kinase family. GCN2 subfamily.</text>
</comment>
<dbReference type="SMART" id="SM00220">
    <property type="entry name" value="S_TKc"/>
    <property type="match status" value="1"/>
</dbReference>
<dbReference type="Gene3D" id="1.10.510.10">
    <property type="entry name" value="Transferase(Phosphotransferase) domain 1"/>
    <property type="match status" value="1"/>
</dbReference>
<evidence type="ECO:0000259" key="6">
    <source>
        <dbReference type="PROSITE" id="PS50011"/>
    </source>
</evidence>
<dbReference type="InterPro" id="IPR008271">
    <property type="entry name" value="Ser/Thr_kinase_AS"/>
</dbReference>
<gene>
    <name evidence="7" type="ORF">PFISCL1PPCAC_673</name>
</gene>
<dbReference type="PROSITE" id="PS00108">
    <property type="entry name" value="PROTEIN_KINASE_ST"/>
    <property type="match status" value="1"/>
</dbReference>
<dbReference type="EMBL" id="BTSY01000001">
    <property type="protein sequence ID" value="GMT09376.1"/>
    <property type="molecule type" value="Genomic_DNA"/>
</dbReference>
<evidence type="ECO:0000256" key="2">
    <source>
        <dbReference type="ARBA" id="ARBA00022741"/>
    </source>
</evidence>